<feature type="region of interest" description="Disordered" evidence="6">
    <location>
        <begin position="157"/>
        <end position="226"/>
    </location>
</feature>
<dbReference type="PROSITE" id="PS50847">
    <property type="entry name" value="GRAM_POS_ANCHORING"/>
    <property type="match status" value="1"/>
</dbReference>
<keyword evidence="7" id="KW-0472">Membrane</keyword>
<keyword evidence="7" id="KW-0812">Transmembrane</keyword>
<evidence type="ECO:0000256" key="7">
    <source>
        <dbReference type="SAM" id="Phobius"/>
    </source>
</evidence>
<feature type="transmembrane region" description="Helical" evidence="7">
    <location>
        <begin position="6"/>
        <end position="25"/>
    </location>
</feature>
<keyword evidence="2" id="KW-0134">Cell wall</keyword>
<keyword evidence="4" id="KW-0732">Signal</keyword>
<keyword evidence="3" id="KW-0964">Secreted</keyword>
<evidence type="ECO:0000256" key="2">
    <source>
        <dbReference type="ARBA" id="ARBA00022512"/>
    </source>
</evidence>
<organism evidence="9 10">
    <name type="scientific">Cytobacillus dafuensis</name>
    <name type="common">Bacillus dafuensis</name>
    <dbReference type="NCBI Taxonomy" id="1742359"/>
    <lineage>
        <taxon>Bacteria</taxon>
        <taxon>Bacillati</taxon>
        <taxon>Bacillota</taxon>
        <taxon>Bacilli</taxon>
        <taxon>Bacillales</taxon>
        <taxon>Bacillaceae</taxon>
        <taxon>Cytobacillus</taxon>
    </lineage>
</organism>
<proteinExistence type="predicted"/>
<gene>
    <name evidence="9" type="ORF">FSZ17_05580</name>
</gene>
<feature type="compositionally biased region" description="Polar residues" evidence="6">
    <location>
        <begin position="216"/>
        <end position="226"/>
    </location>
</feature>
<evidence type="ECO:0000256" key="5">
    <source>
        <dbReference type="ARBA" id="ARBA00023088"/>
    </source>
</evidence>
<reference evidence="10" key="1">
    <citation type="submission" date="2019-08" db="EMBL/GenBank/DDBJ databases">
        <authorList>
            <person name="Zheng X."/>
        </authorList>
    </citation>
    <scope>NUCLEOTIDE SEQUENCE [LARGE SCALE GENOMIC DNA]</scope>
    <source>
        <strain evidence="10">FJAT-25496</strain>
    </source>
</reference>
<name>A0A5B8Z5B7_CYTDA</name>
<evidence type="ECO:0000256" key="3">
    <source>
        <dbReference type="ARBA" id="ARBA00022525"/>
    </source>
</evidence>
<feature type="compositionally biased region" description="Pro residues" evidence="6">
    <location>
        <begin position="163"/>
        <end position="172"/>
    </location>
</feature>
<evidence type="ECO:0000313" key="9">
    <source>
        <dbReference type="EMBL" id="QED46789.1"/>
    </source>
</evidence>
<evidence type="ECO:0000256" key="4">
    <source>
        <dbReference type="ARBA" id="ARBA00022729"/>
    </source>
</evidence>
<dbReference type="KEGG" id="bda:FSZ17_05580"/>
<comment type="subcellular location">
    <subcellularLocation>
        <location evidence="1">Secreted</location>
        <location evidence="1">Cell wall</location>
        <topology evidence="1">Peptidoglycan-anchor</topology>
    </subcellularLocation>
</comment>
<dbReference type="Proteomes" id="UP000321555">
    <property type="component" value="Chromosome"/>
</dbReference>
<dbReference type="OrthoDB" id="2566057at2"/>
<dbReference type="AlphaFoldDB" id="A0A5B8Z5B7"/>
<dbReference type="STRING" id="1742359.GCA_001439625_04254"/>
<dbReference type="Pfam" id="PF00746">
    <property type="entry name" value="Gram_pos_anchor"/>
    <property type="match status" value="1"/>
</dbReference>
<dbReference type="InterPro" id="IPR019931">
    <property type="entry name" value="LPXTG_anchor"/>
</dbReference>
<evidence type="ECO:0000256" key="1">
    <source>
        <dbReference type="ARBA" id="ARBA00004168"/>
    </source>
</evidence>
<dbReference type="NCBIfam" id="TIGR01167">
    <property type="entry name" value="LPXTG_anchor"/>
    <property type="match status" value="1"/>
</dbReference>
<dbReference type="RefSeq" id="WP_057775378.1">
    <property type="nucleotide sequence ID" value="NZ_CP042593.1"/>
</dbReference>
<sequence>MSNLDILAKSIRIYIVAGLVFFMFFQEINVNAAKREIDINTIPHGYLFKVGNLKPGDWMPRDITILNEGIQDFKYMAVLGKKKSVKNLLEELDLVVKKGEDVLYEGKMNEFEGFTPRKLAKGSTETLFFQVTVPYDLGNSFQSSEAEVEILFVAEAIGEPGGGEPPGPPGEENPPGDENPSGEENTPKEENPSENTTPPSDEDPQKGNEAEEVSGEETNPVDSKNQIIVSPEMKEKLLPNTATNNYNILLIGGVLLGSGGILLLLYFRKFRQEH</sequence>
<evidence type="ECO:0000259" key="8">
    <source>
        <dbReference type="PROSITE" id="PS50847"/>
    </source>
</evidence>
<dbReference type="Pfam" id="PF12389">
    <property type="entry name" value="Peptidase_M73"/>
    <property type="match status" value="1"/>
</dbReference>
<dbReference type="InterPro" id="IPR022121">
    <property type="entry name" value="Peptidase_M73_camelysin"/>
</dbReference>
<evidence type="ECO:0000313" key="10">
    <source>
        <dbReference type="Proteomes" id="UP000321555"/>
    </source>
</evidence>
<feature type="domain" description="Gram-positive cocci surface proteins LPxTG" evidence="8">
    <location>
        <begin position="238"/>
        <end position="274"/>
    </location>
</feature>
<evidence type="ECO:0000256" key="6">
    <source>
        <dbReference type="SAM" id="MobiDB-lite"/>
    </source>
</evidence>
<keyword evidence="7" id="KW-1133">Transmembrane helix</keyword>
<accession>A0A5B8Z5B7</accession>
<keyword evidence="10" id="KW-1185">Reference proteome</keyword>
<keyword evidence="5" id="KW-0572">Peptidoglycan-anchor</keyword>
<dbReference type="EMBL" id="CP042593">
    <property type="protein sequence ID" value="QED46789.1"/>
    <property type="molecule type" value="Genomic_DNA"/>
</dbReference>
<protein>
    <submittedName>
        <fullName evidence="9">LPXTG cell wall anchor domain-containing protein</fullName>
    </submittedName>
</protein>
<feature type="transmembrane region" description="Helical" evidence="7">
    <location>
        <begin position="246"/>
        <end position="267"/>
    </location>
</feature>